<reference evidence="1 2" key="1">
    <citation type="journal article" date="2021" name="Elife">
        <title>Chloroplast acquisition without the gene transfer in kleptoplastic sea slugs, Plakobranchus ocellatus.</title>
        <authorList>
            <person name="Maeda T."/>
            <person name="Takahashi S."/>
            <person name="Yoshida T."/>
            <person name="Shimamura S."/>
            <person name="Takaki Y."/>
            <person name="Nagai Y."/>
            <person name="Toyoda A."/>
            <person name="Suzuki Y."/>
            <person name="Arimoto A."/>
            <person name="Ishii H."/>
            <person name="Satoh N."/>
            <person name="Nishiyama T."/>
            <person name="Hasebe M."/>
            <person name="Maruyama T."/>
            <person name="Minagawa J."/>
            <person name="Obokata J."/>
            <person name="Shigenobu S."/>
        </authorList>
    </citation>
    <scope>NUCLEOTIDE SEQUENCE [LARGE SCALE GENOMIC DNA]</scope>
</reference>
<dbReference type="EMBL" id="BMAT01009514">
    <property type="protein sequence ID" value="GFS07864.1"/>
    <property type="molecule type" value="Genomic_DNA"/>
</dbReference>
<protein>
    <submittedName>
        <fullName evidence="1">Uncharacterized protein</fullName>
    </submittedName>
</protein>
<comment type="caution">
    <text evidence="1">The sequence shown here is derived from an EMBL/GenBank/DDBJ whole genome shotgun (WGS) entry which is preliminary data.</text>
</comment>
<keyword evidence="2" id="KW-1185">Reference proteome</keyword>
<dbReference type="Proteomes" id="UP000762676">
    <property type="component" value="Unassembled WGS sequence"/>
</dbReference>
<dbReference type="AlphaFoldDB" id="A0AAV4IBK8"/>
<name>A0AAV4IBK8_9GAST</name>
<evidence type="ECO:0000313" key="1">
    <source>
        <dbReference type="EMBL" id="GFS07864.1"/>
    </source>
</evidence>
<sequence>MIGSQLTNDNTVLSQQKAPIVPATLASLTLVKAQVLRQHQRNQQIRPPQATVMFCLQLVSSPQGQRGLSSFVVRPSFLSLTVLSC</sequence>
<evidence type="ECO:0000313" key="2">
    <source>
        <dbReference type="Proteomes" id="UP000762676"/>
    </source>
</evidence>
<proteinExistence type="predicted"/>
<gene>
    <name evidence="1" type="ORF">ElyMa_004742500</name>
</gene>
<accession>A0AAV4IBK8</accession>
<organism evidence="1 2">
    <name type="scientific">Elysia marginata</name>
    <dbReference type="NCBI Taxonomy" id="1093978"/>
    <lineage>
        <taxon>Eukaryota</taxon>
        <taxon>Metazoa</taxon>
        <taxon>Spiralia</taxon>
        <taxon>Lophotrochozoa</taxon>
        <taxon>Mollusca</taxon>
        <taxon>Gastropoda</taxon>
        <taxon>Heterobranchia</taxon>
        <taxon>Euthyneura</taxon>
        <taxon>Panpulmonata</taxon>
        <taxon>Sacoglossa</taxon>
        <taxon>Placobranchoidea</taxon>
        <taxon>Plakobranchidae</taxon>
        <taxon>Elysia</taxon>
    </lineage>
</organism>